<dbReference type="Proteomes" id="UP001234787">
    <property type="component" value="Unassembled WGS sequence"/>
</dbReference>
<proteinExistence type="predicted"/>
<dbReference type="AlphaFoldDB" id="A0AAD3NTB3"/>
<dbReference type="EMBL" id="BSEH01000142">
    <property type="protein sequence ID" value="GLJ57542.1"/>
    <property type="molecule type" value="Genomic_DNA"/>
</dbReference>
<evidence type="ECO:0000313" key="4">
    <source>
        <dbReference type="EMBL" id="GLJ57542.1"/>
    </source>
</evidence>
<sequence length="118" mass="13479">MQSQAHTHMNYGTPPPGFTRNFNFPQQQMLCKFPGSLMDFPGPESAFSRALMPTRASQNDYAQHFVNMGVCPQNSIKDPDISVAPDKYPHLKELCNQQKHKIFTTSIFYSDEHLVFLI</sequence>
<dbReference type="EMBL" id="BSEH01000142">
    <property type="protein sequence ID" value="GLJ57539.1"/>
    <property type="molecule type" value="Genomic_DNA"/>
</dbReference>
<keyword evidence="5" id="KW-1185">Reference proteome</keyword>
<comment type="caution">
    <text evidence="3">The sequence shown here is derived from an EMBL/GenBank/DDBJ whole genome shotgun (WGS) entry which is preliminary data.</text>
</comment>
<dbReference type="EMBL" id="BSEH01000142">
    <property type="protein sequence ID" value="GLJ57533.1"/>
    <property type="molecule type" value="Genomic_DNA"/>
</dbReference>
<protein>
    <submittedName>
        <fullName evidence="3">Uncharacterized protein</fullName>
    </submittedName>
</protein>
<gene>
    <name evidence="1" type="ORF">SUGI_1340630</name>
    <name evidence="2" type="ORF">SUGI_1340700</name>
    <name evidence="3" type="ORF">SUGI_1340770</name>
    <name evidence="4" type="ORF">SUGI_1340840</name>
</gene>
<evidence type="ECO:0000313" key="1">
    <source>
        <dbReference type="EMBL" id="GLJ57533.1"/>
    </source>
</evidence>
<dbReference type="EMBL" id="BSEH01000142">
    <property type="protein sequence ID" value="GLJ57536.1"/>
    <property type="molecule type" value="Genomic_DNA"/>
</dbReference>
<accession>A0AAD3NTB3</accession>
<name>A0AAD3NTB3_CRYJA</name>
<evidence type="ECO:0000313" key="2">
    <source>
        <dbReference type="EMBL" id="GLJ57536.1"/>
    </source>
</evidence>
<evidence type="ECO:0000313" key="5">
    <source>
        <dbReference type="Proteomes" id="UP001234787"/>
    </source>
</evidence>
<evidence type="ECO:0000313" key="3">
    <source>
        <dbReference type="EMBL" id="GLJ57539.1"/>
    </source>
</evidence>
<organism evidence="3 5">
    <name type="scientific">Cryptomeria japonica</name>
    <name type="common">Japanese cedar</name>
    <name type="synonym">Cupressus japonica</name>
    <dbReference type="NCBI Taxonomy" id="3369"/>
    <lineage>
        <taxon>Eukaryota</taxon>
        <taxon>Viridiplantae</taxon>
        <taxon>Streptophyta</taxon>
        <taxon>Embryophyta</taxon>
        <taxon>Tracheophyta</taxon>
        <taxon>Spermatophyta</taxon>
        <taxon>Pinopsida</taxon>
        <taxon>Pinidae</taxon>
        <taxon>Conifers II</taxon>
        <taxon>Cupressales</taxon>
        <taxon>Cupressaceae</taxon>
        <taxon>Cryptomeria</taxon>
    </lineage>
</organism>
<reference evidence="3" key="1">
    <citation type="submission" date="2022-12" db="EMBL/GenBank/DDBJ databases">
        <title>Chromosome-Level Genome Assembly of Japanese Cedar (Cryptomeriajaponica D. Don).</title>
        <authorList>
            <person name="Fujino T."/>
            <person name="Yamaguchi K."/>
            <person name="Yokoyama T."/>
            <person name="Hamanaka T."/>
            <person name="Harazono Y."/>
            <person name="Kamada H."/>
            <person name="Kobayashi W."/>
            <person name="Ujino-Ihara T."/>
            <person name="Uchiyama K."/>
            <person name="Matsumoto A."/>
            <person name="Izuno A."/>
            <person name="Tsumura Y."/>
            <person name="Toyoda A."/>
            <person name="Shigenobu S."/>
            <person name="Moriguchi Y."/>
            <person name="Ueno S."/>
            <person name="Kasahara M."/>
        </authorList>
    </citation>
    <scope>NUCLEOTIDE SEQUENCE</scope>
</reference>